<sequence length="289" mass="31682">MKSLKHLLYIVYVMLISLALFSCKKDNKPSKPADDNNTGGGVVRSSFSWTGEQRINAEITFVNESKNADTYKWDFGNGETSTEKNPAKVKYTGDGPYNVILTATKAGKHSFSQQTILIAADNKPLAHFSFTYEGQRNAAPAVVVFSNESVNADSYKWVINGQTLYDHNPKYTFTKAGDYVVTLTAKKGNNEASFSDVVKVEANNDPIAGFVLAYHPYPYTVNEEIQLVNMSKNADTYLWRFGTSGPPNSTDEHPVVKFSASGTYTISLTASQKGADKAAGKSINLKINP</sequence>
<name>A0ABP8H5W8_9SPHI</name>
<gene>
    <name evidence="2" type="ORF">GCM10023149_42340</name>
</gene>
<reference evidence="3" key="1">
    <citation type="journal article" date="2019" name="Int. J. Syst. Evol. Microbiol.">
        <title>The Global Catalogue of Microorganisms (GCM) 10K type strain sequencing project: providing services to taxonomists for standard genome sequencing and annotation.</title>
        <authorList>
            <consortium name="The Broad Institute Genomics Platform"/>
            <consortium name="The Broad Institute Genome Sequencing Center for Infectious Disease"/>
            <person name="Wu L."/>
            <person name="Ma J."/>
        </authorList>
    </citation>
    <scope>NUCLEOTIDE SEQUENCE [LARGE SCALE GENOMIC DNA]</scope>
    <source>
        <strain evidence="3">JCM 17705</strain>
    </source>
</reference>
<protein>
    <recommendedName>
        <fullName evidence="1">PKD domain-containing protein</fullName>
    </recommendedName>
</protein>
<dbReference type="InterPro" id="IPR013783">
    <property type="entry name" value="Ig-like_fold"/>
</dbReference>
<dbReference type="InterPro" id="IPR035986">
    <property type="entry name" value="PKD_dom_sf"/>
</dbReference>
<evidence type="ECO:0000313" key="3">
    <source>
        <dbReference type="Proteomes" id="UP001500582"/>
    </source>
</evidence>
<dbReference type="Pfam" id="PF18911">
    <property type="entry name" value="PKD_4"/>
    <property type="match status" value="1"/>
</dbReference>
<keyword evidence="3" id="KW-1185">Reference proteome</keyword>
<accession>A0ABP8H5W8</accession>
<evidence type="ECO:0000313" key="2">
    <source>
        <dbReference type="EMBL" id="GAA4334770.1"/>
    </source>
</evidence>
<dbReference type="Proteomes" id="UP001500582">
    <property type="component" value="Unassembled WGS sequence"/>
</dbReference>
<dbReference type="PROSITE" id="PS51257">
    <property type="entry name" value="PROKAR_LIPOPROTEIN"/>
    <property type="match status" value="1"/>
</dbReference>
<dbReference type="Gene3D" id="2.60.40.10">
    <property type="entry name" value="Immunoglobulins"/>
    <property type="match status" value="3"/>
</dbReference>
<feature type="domain" description="PKD" evidence="1">
    <location>
        <begin position="70"/>
        <end position="125"/>
    </location>
</feature>
<comment type="caution">
    <text evidence="2">The sequence shown here is derived from an EMBL/GenBank/DDBJ whole genome shotgun (WGS) entry which is preliminary data.</text>
</comment>
<dbReference type="RefSeq" id="WP_345213177.1">
    <property type="nucleotide sequence ID" value="NZ_BAABFT010000014.1"/>
</dbReference>
<evidence type="ECO:0000259" key="1">
    <source>
        <dbReference type="PROSITE" id="PS50093"/>
    </source>
</evidence>
<dbReference type="SMART" id="SM00089">
    <property type="entry name" value="PKD"/>
    <property type="match status" value="3"/>
</dbReference>
<dbReference type="EMBL" id="BAABFT010000014">
    <property type="protein sequence ID" value="GAA4334770.1"/>
    <property type="molecule type" value="Genomic_DNA"/>
</dbReference>
<organism evidence="2 3">
    <name type="scientific">Mucilaginibacter gynuensis</name>
    <dbReference type="NCBI Taxonomy" id="1302236"/>
    <lineage>
        <taxon>Bacteria</taxon>
        <taxon>Pseudomonadati</taxon>
        <taxon>Bacteroidota</taxon>
        <taxon>Sphingobacteriia</taxon>
        <taxon>Sphingobacteriales</taxon>
        <taxon>Sphingobacteriaceae</taxon>
        <taxon>Mucilaginibacter</taxon>
    </lineage>
</organism>
<dbReference type="InterPro" id="IPR000601">
    <property type="entry name" value="PKD_dom"/>
</dbReference>
<dbReference type="InterPro" id="IPR022409">
    <property type="entry name" value="PKD/Chitinase_dom"/>
</dbReference>
<dbReference type="CDD" id="cd00146">
    <property type="entry name" value="PKD"/>
    <property type="match status" value="3"/>
</dbReference>
<feature type="domain" description="PKD" evidence="1">
    <location>
        <begin position="236"/>
        <end position="271"/>
    </location>
</feature>
<dbReference type="PROSITE" id="PS50093">
    <property type="entry name" value="PKD"/>
    <property type="match status" value="2"/>
</dbReference>
<proteinExistence type="predicted"/>
<dbReference type="SUPFAM" id="SSF49299">
    <property type="entry name" value="PKD domain"/>
    <property type="match status" value="3"/>
</dbReference>